<dbReference type="AlphaFoldDB" id="A0A3N0B2T0"/>
<protein>
    <submittedName>
        <fullName evidence="1">Uncharacterized protein</fullName>
    </submittedName>
</protein>
<dbReference type="Proteomes" id="UP000269591">
    <property type="component" value="Unassembled WGS sequence"/>
</dbReference>
<sequence>MALLSPSYDGWFIGLRAKQIDGVGLIGAVAFGWPIGLRAKQIVLAWSSGAGRLIGFSASLRPARSGYRVLDSLQIGRRVLI</sequence>
<reference evidence="2" key="1">
    <citation type="submission" date="2018-05" db="EMBL/GenBank/DDBJ databases">
        <title>Genome Sequencing of selected type strains of the family Eggerthellaceae.</title>
        <authorList>
            <person name="Danylec N."/>
            <person name="Stoll D.A."/>
            <person name="Doetsch A."/>
            <person name="Huch M."/>
        </authorList>
    </citation>
    <scope>NUCLEOTIDE SEQUENCE [LARGE SCALE GENOMIC DNA]</scope>
    <source>
        <strain evidence="2">DSM 24851</strain>
    </source>
</reference>
<gene>
    <name evidence="1" type="ORF">DMP06_02080</name>
</gene>
<organism evidence="1 2">
    <name type="scientific">Slackia equolifaciens</name>
    <dbReference type="NCBI Taxonomy" id="498718"/>
    <lineage>
        <taxon>Bacteria</taxon>
        <taxon>Bacillati</taxon>
        <taxon>Actinomycetota</taxon>
        <taxon>Coriobacteriia</taxon>
        <taxon>Eggerthellales</taxon>
        <taxon>Eggerthellaceae</taxon>
        <taxon>Slackia</taxon>
    </lineage>
</organism>
<dbReference type="EMBL" id="QIBX01000002">
    <property type="protein sequence ID" value="RNL41397.1"/>
    <property type="molecule type" value="Genomic_DNA"/>
</dbReference>
<evidence type="ECO:0000313" key="1">
    <source>
        <dbReference type="EMBL" id="RNL41397.1"/>
    </source>
</evidence>
<accession>A0A3N0B2T0</accession>
<evidence type="ECO:0000313" key="2">
    <source>
        <dbReference type="Proteomes" id="UP000269591"/>
    </source>
</evidence>
<keyword evidence="2" id="KW-1185">Reference proteome</keyword>
<comment type="caution">
    <text evidence="1">The sequence shown here is derived from an EMBL/GenBank/DDBJ whole genome shotgun (WGS) entry which is preliminary data.</text>
</comment>
<proteinExistence type="predicted"/>
<name>A0A3N0B2T0_9ACTN</name>